<dbReference type="InterPro" id="IPR036250">
    <property type="entry name" value="AcylCo_DH-like_C"/>
</dbReference>
<dbReference type="AlphaFoldDB" id="A0AAD6C6J0"/>
<evidence type="ECO:0000256" key="7">
    <source>
        <dbReference type="ARBA" id="ARBA00023002"/>
    </source>
</evidence>
<dbReference type="GeneID" id="81598136"/>
<keyword evidence="7" id="KW-0560">Oxidoreductase</keyword>
<gene>
    <name evidence="10" type="ORF">N7458_004511</name>
</gene>
<dbReference type="PANTHER" id="PTHR48083:SF28">
    <property type="entry name" value="ACYL-COA DEHYDROGENASE FAMILY PROTEIN (AFU_ORTHOLOGUE AFUA_6G10880)-RELATED"/>
    <property type="match status" value="1"/>
</dbReference>
<evidence type="ECO:0000256" key="5">
    <source>
        <dbReference type="ARBA" id="ARBA00022723"/>
    </source>
</evidence>
<dbReference type="InterPro" id="IPR006091">
    <property type="entry name" value="Acyl-CoA_Oxase/DH_mid-dom"/>
</dbReference>
<organism evidence="10 11">
    <name type="scientific">Penicillium daleae</name>
    <dbReference type="NCBI Taxonomy" id="63821"/>
    <lineage>
        <taxon>Eukaryota</taxon>
        <taxon>Fungi</taxon>
        <taxon>Dikarya</taxon>
        <taxon>Ascomycota</taxon>
        <taxon>Pezizomycotina</taxon>
        <taxon>Eurotiomycetes</taxon>
        <taxon>Eurotiomycetidae</taxon>
        <taxon>Eurotiales</taxon>
        <taxon>Aspergillaceae</taxon>
        <taxon>Penicillium</taxon>
    </lineage>
</organism>
<dbReference type="Gene3D" id="3.10.120.10">
    <property type="entry name" value="Cytochrome b5-like heme/steroid binding domain"/>
    <property type="match status" value="1"/>
</dbReference>
<feature type="domain" description="Cytochrome b5 heme-binding" evidence="9">
    <location>
        <begin position="3"/>
        <end position="79"/>
    </location>
</feature>
<dbReference type="PROSITE" id="PS50255">
    <property type="entry name" value="CYTOCHROME_B5_2"/>
    <property type="match status" value="1"/>
</dbReference>
<comment type="cofactor">
    <cofactor evidence="1">
        <name>FAD</name>
        <dbReference type="ChEBI" id="CHEBI:57692"/>
    </cofactor>
</comment>
<dbReference type="SMART" id="SM01117">
    <property type="entry name" value="Cyt-b5"/>
    <property type="match status" value="1"/>
</dbReference>
<dbReference type="EMBL" id="JAPVEA010000005">
    <property type="protein sequence ID" value="KAJ5453555.1"/>
    <property type="molecule type" value="Genomic_DNA"/>
</dbReference>
<reference evidence="10" key="1">
    <citation type="submission" date="2022-12" db="EMBL/GenBank/DDBJ databases">
        <authorList>
            <person name="Petersen C."/>
        </authorList>
    </citation>
    <scope>NUCLEOTIDE SEQUENCE</scope>
    <source>
        <strain evidence="10">IBT 16125</strain>
    </source>
</reference>
<dbReference type="GO" id="GO:0005737">
    <property type="term" value="C:cytoplasm"/>
    <property type="evidence" value="ECO:0007669"/>
    <property type="project" value="TreeGrafter"/>
</dbReference>
<dbReference type="Pfam" id="PF02771">
    <property type="entry name" value="Acyl-CoA_dh_N"/>
    <property type="match status" value="1"/>
</dbReference>
<dbReference type="InterPro" id="IPR050741">
    <property type="entry name" value="Acyl-CoA_dehydrogenase"/>
</dbReference>
<evidence type="ECO:0000259" key="9">
    <source>
        <dbReference type="PROSITE" id="PS50255"/>
    </source>
</evidence>
<dbReference type="Pfam" id="PF00173">
    <property type="entry name" value="Cyt-b5"/>
    <property type="match status" value="1"/>
</dbReference>
<reference evidence="10" key="2">
    <citation type="journal article" date="2023" name="IMA Fungus">
        <title>Comparative genomic study of the Penicillium genus elucidates a diverse pangenome and 15 lateral gene transfer events.</title>
        <authorList>
            <person name="Petersen C."/>
            <person name="Sorensen T."/>
            <person name="Nielsen M.R."/>
            <person name="Sondergaard T.E."/>
            <person name="Sorensen J.L."/>
            <person name="Fitzpatrick D.A."/>
            <person name="Frisvad J.C."/>
            <person name="Nielsen K.L."/>
        </authorList>
    </citation>
    <scope>NUCLEOTIDE SEQUENCE</scope>
    <source>
        <strain evidence="10">IBT 16125</strain>
    </source>
</reference>
<dbReference type="Gene3D" id="1.20.140.10">
    <property type="entry name" value="Butyryl-CoA Dehydrogenase, subunit A, domain 3"/>
    <property type="match status" value="1"/>
</dbReference>
<dbReference type="GO" id="GO:0046872">
    <property type="term" value="F:metal ion binding"/>
    <property type="evidence" value="ECO:0007669"/>
    <property type="project" value="UniProtKB-KW"/>
</dbReference>
<sequence>MPAQILTRAEVAKHNTEDSLWCIIDHRVYDLTDFVDAHPGGSVVLAQVAGQDATTDFYNLHRQEVLEKYRDQLCIGTIEGEKPEVIDPKIGALSPVPYAEPMWLRPHFKSPYYKESHRRLQKAIREFTDQYVTPEAQEKEQDGTYISQELINRMAETNVLAMRLGPGKHLHGRTLLGGAVDGKEFDYLHDMIVTQELVRANARGFQDGNMAGMAISLTAVQQWLRNKELKEQVTAEVLSGQKKMCLAITEAFAGSDVAGLKTTAEKTPDGKYYVVNGTKKWITNGMFADYFVTGCKTEKGFSVLLIPRGEGVETKQIKTSYSTAAATAFVQFENVKVPVGNLLGEEHKGFIVIMSNFNHERFMMVAAVVRMSMTIVEECLKWCNQRIVFDKKLIEQPTIRQKLARMISLTESNQAWVESIAYQMCNMTYAEQATHLGGPIGLLKSHATRAAQEIADHSTNIFGGRGLTQSGMGKVIEMFHRTYKFDAILGGTEEILADLGVRQAMKKFPKSML</sequence>
<evidence type="ECO:0000256" key="1">
    <source>
        <dbReference type="ARBA" id="ARBA00001974"/>
    </source>
</evidence>
<evidence type="ECO:0000256" key="8">
    <source>
        <dbReference type="ARBA" id="ARBA00023004"/>
    </source>
</evidence>
<dbReference type="GO" id="GO:0050660">
    <property type="term" value="F:flavin adenine dinucleotide binding"/>
    <property type="evidence" value="ECO:0007669"/>
    <property type="project" value="InterPro"/>
</dbReference>
<dbReference type="SUPFAM" id="SSF55856">
    <property type="entry name" value="Cytochrome b5-like heme/steroid binding domain"/>
    <property type="match status" value="1"/>
</dbReference>
<accession>A0AAD6C6J0</accession>
<dbReference type="GO" id="GO:0020037">
    <property type="term" value="F:heme binding"/>
    <property type="evidence" value="ECO:0007669"/>
    <property type="project" value="InterPro"/>
</dbReference>
<dbReference type="PANTHER" id="PTHR48083">
    <property type="entry name" value="MEDIUM-CHAIN SPECIFIC ACYL-COA DEHYDROGENASE, MITOCHONDRIAL-RELATED"/>
    <property type="match status" value="1"/>
</dbReference>
<name>A0AAD6C6J0_9EURO</name>
<dbReference type="InterPro" id="IPR009075">
    <property type="entry name" value="AcylCo_DH/oxidase_C"/>
</dbReference>
<evidence type="ECO:0000256" key="6">
    <source>
        <dbReference type="ARBA" id="ARBA00022827"/>
    </source>
</evidence>
<keyword evidence="3" id="KW-0349">Heme</keyword>
<dbReference type="PROSITE" id="PS00191">
    <property type="entry name" value="CYTOCHROME_B5_1"/>
    <property type="match status" value="1"/>
</dbReference>
<comment type="similarity">
    <text evidence="2">Belongs to the acyl-CoA dehydrogenase family.</text>
</comment>
<evidence type="ECO:0000313" key="11">
    <source>
        <dbReference type="Proteomes" id="UP001213681"/>
    </source>
</evidence>
<keyword evidence="8" id="KW-0408">Iron</keyword>
<dbReference type="InterPro" id="IPR036400">
    <property type="entry name" value="Cyt_B5-like_heme/steroid_sf"/>
</dbReference>
<evidence type="ECO:0000313" key="10">
    <source>
        <dbReference type="EMBL" id="KAJ5453555.1"/>
    </source>
</evidence>
<keyword evidence="4" id="KW-0285">Flavoprotein</keyword>
<dbReference type="GO" id="GO:0003995">
    <property type="term" value="F:acyl-CoA dehydrogenase activity"/>
    <property type="evidence" value="ECO:0007669"/>
    <property type="project" value="InterPro"/>
</dbReference>
<comment type="caution">
    <text evidence="10">The sequence shown here is derived from an EMBL/GenBank/DDBJ whole genome shotgun (WGS) entry which is preliminary data.</text>
</comment>
<dbReference type="GO" id="GO:0033539">
    <property type="term" value="P:fatty acid beta-oxidation using acyl-CoA dehydrogenase"/>
    <property type="evidence" value="ECO:0007669"/>
    <property type="project" value="TreeGrafter"/>
</dbReference>
<keyword evidence="5" id="KW-0479">Metal-binding</keyword>
<dbReference type="SUPFAM" id="SSF47203">
    <property type="entry name" value="Acyl-CoA dehydrogenase C-terminal domain-like"/>
    <property type="match status" value="1"/>
</dbReference>
<protein>
    <recommendedName>
        <fullName evidence="9">Cytochrome b5 heme-binding domain-containing protein</fullName>
    </recommendedName>
</protein>
<evidence type="ECO:0000256" key="3">
    <source>
        <dbReference type="ARBA" id="ARBA00022617"/>
    </source>
</evidence>
<dbReference type="InterPro" id="IPR046373">
    <property type="entry name" value="Acyl-CoA_Oxase/DH_mid-dom_sf"/>
</dbReference>
<dbReference type="InterPro" id="IPR013786">
    <property type="entry name" value="AcylCoA_DH/ox_N"/>
</dbReference>
<dbReference type="Pfam" id="PF00441">
    <property type="entry name" value="Acyl-CoA_dh_1"/>
    <property type="match status" value="1"/>
</dbReference>
<dbReference type="Pfam" id="PF02770">
    <property type="entry name" value="Acyl-CoA_dh_M"/>
    <property type="match status" value="1"/>
</dbReference>
<dbReference type="RefSeq" id="XP_056766511.1">
    <property type="nucleotide sequence ID" value="XM_056907893.1"/>
</dbReference>
<keyword evidence="11" id="KW-1185">Reference proteome</keyword>
<dbReference type="Proteomes" id="UP001213681">
    <property type="component" value="Unassembled WGS sequence"/>
</dbReference>
<dbReference type="InterPro" id="IPR009100">
    <property type="entry name" value="AcylCoA_DH/oxidase_NM_dom_sf"/>
</dbReference>
<evidence type="ECO:0000256" key="2">
    <source>
        <dbReference type="ARBA" id="ARBA00009347"/>
    </source>
</evidence>
<proteinExistence type="inferred from homology"/>
<dbReference type="Gene3D" id="2.40.110.10">
    <property type="entry name" value="Butyryl-CoA Dehydrogenase, subunit A, domain 2"/>
    <property type="match status" value="1"/>
</dbReference>
<evidence type="ECO:0000256" key="4">
    <source>
        <dbReference type="ARBA" id="ARBA00022630"/>
    </source>
</evidence>
<keyword evidence="6" id="KW-0274">FAD</keyword>
<dbReference type="InterPro" id="IPR037069">
    <property type="entry name" value="AcylCoA_DH/ox_N_sf"/>
</dbReference>
<dbReference type="InterPro" id="IPR006089">
    <property type="entry name" value="Acyl-CoA_DH_CS"/>
</dbReference>
<dbReference type="SUPFAM" id="SSF56645">
    <property type="entry name" value="Acyl-CoA dehydrogenase NM domain-like"/>
    <property type="match status" value="1"/>
</dbReference>
<dbReference type="PROSITE" id="PS00072">
    <property type="entry name" value="ACYL_COA_DH_1"/>
    <property type="match status" value="1"/>
</dbReference>
<dbReference type="InterPro" id="IPR018506">
    <property type="entry name" value="Cyt_B5_heme-BS"/>
</dbReference>
<dbReference type="InterPro" id="IPR001199">
    <property type="entry name" value="Cyt_B5-like_heme/steroid-bd"/>
</dbReference>
<dbReference type="Gene3D" id="1.10.540.10">
    <property type="entry name" value="Acyl-CoA dehydrogenase/oxidase, N-terminal domain"/>
    <property type="match status" value="1"/>
</dbReference>